<feature type="region of interest" description="Disordered" evidence="6">
    <location>
        <begin position="1"/>
        <end position="46"/>
    </location>
</feature>
<comment type="domain">
    <text evidence="5">The RxLR-dEER motif acts to carry the protein into the host cell cytoplasm through binding to cell surface phosphatidylinositol-3-phosphate.</text>
</comment>
<name>A0A8T1JIF8_9STRA</name>
<evidence type="ECO:0000313" key="9">
    <source>
        <dbReference type="Proteomes" id="UP000760860"/>
    </source>
</evidence>
<accession>A0A8T1JIF8</accession>
<organism evidence="8 9">
    <name type="scientific">Phytophthora cactorum</name>
    <dbReference type="NCBI Taxonomy" id="29920"/>
    <lineage>
        <taxon>Eukaryota</taxon>
        <taxon>Sar</taxon>
        <taxon>Stramenopiles</taxon>
        <taxon>Oomycota</taxon>
        <taxon>Peronosporomycetes</taxon>
        <taxon>Peronosporales</taxon>
        <taxon>Peronosporaceae</taxon>
        <taxon>Phytophthora</taxon>
    </lineage>
</organism>
<dbReference type="EMBL" id="RCMV01002653">
    <property type="protein sequence ID" value="KAG3201777.1"/>
    <property type="molecule type" value="Genomic_DNA"/>
</dbReference>
<dbReference type="Proteomes" id="UP000736787">
    <property type="component" value="Unassembled WGS sequence"/>
</dbReference>
<protein>
    <recommendedName>
        <fullName evidence="5">RxLR effector protein</fullName>
    </recommendedName>
</protein>
<keyword evidence="4" id="KW-0732">Signal</keyword>
<dbReference type="InterPro" id="IPR031825">
    <property type="entry name" value="RXLR"/>
</dbReference>
<dbReference type="Pfam" id="PF16810">
    <property type="entry name" value="RXLR"/>
    <property type="match status" value="1"/>
</dbReference>
<evidence type="ECO:0000256" key="2">
    <source>
        <dbReference type="ARBA" id="ARBA00010400"/>
    </source>
</evidence>
<evidence type="ECO:0000256" key="4">
    <source>
        <dbReference type="ARBA" id="ARBA00022729"/>
    </source>
</evidence>
<evidence type="ECO:0000256" key="6">
    <source>
        <dbReference type="SAM" id="MobiDB-lite"/>
    </source>
</evidence>
<sequence>MESPELTGMGQAIGSEKRSLRYHGNDDRADEEEDEEDEERKGTNIYATEKLNEMLASVKRAQNGDDGAPLPP</sequence>
<evidence type="ECO:0000313" key="8">
    <source>
        <dbReference type="EMBL" id="KAG3201777.1"/>
    </source>
</evidence>
<comment type="caution">
    <text evidence="8">The sequence shown here is derived from an EMBL/GenBank/DDBJ whole genome shotgun (WGS) entry which is preliminary data.</text>
</comment>
<feature type="compositionally biased region" description="Acidic residues" evidence="6">
    <location>
        <begin position="28"/>
        <end position="38"/>
    </location>
</feature>
<keyword evidence="3 5" id="KW-0964">Secreted</keyword>
<comment type="subcellular location">
    <subcellularLocation>
        <location evidence="1 5">Secreted</location>
    </subcellularLocation>
</comment>
<proteinExistence type="inferred from homology"/>
<feature type="compositionally biased region" description="Basic and acidic residues" evidence="6">
    <location>
        <begin position="15"/>
        <end position="27"/>
    </location>
</feature>
<reference evidence="8" key="1">
    <citation type="submission" date="2018-05" db="EMBL/GenBank/DDBJ databases">
        <title>Effector identification in a new, highly contiguous assembly of the strawberry crown rot pathogen Phytophthora cactorum.</title>
        <authorList>
            <person name="Armitage A.D."/>
            <person name="Nellist C.F."/>
            <person name="Bates H."/>
            <person name="Vickerstaff R.J."/>
            <person name="Harrison R.J."/>
        </authorList>
    </citation>
    <scope>NUCLEOTIDE SEQUENCE</scope>
    <source>
        <strain evidence="7">4040</strain>
        <strain evidence="8">P421</strain>
    </source>
</reference>
<evidence type="ECO:0000256" key="3">
    <source>
        <dbReference type="ARBA" id="ARBA00022525"/>
    </source>
</evidence>
<evidence type="ECO:0000256" key="1">
    <source>
        <dbReference type="ARBA" id="ARBA00004613"/>
    </source>
</evidence>
<evidence type="ECO:0000256" key="5">
    <source>
        <dbReference type="RuleBase" id="RU367124"/>
    </source>
</evidence>
<comment type="similarity">
    <text evidence="2 5">Belongs to the RxLR effector family.</text>
</comment>
<dbReference type="AlphaFoldDB" id="A0A8T1JIF8"/>
<evidence type="ECO:0000313" key="7">
    <source>
        <dbReference type="EMBL" id="KAG2881220.1"/>
    </source>
</evidence>
<dbReference type="VEuPathDB" id="FungiDB:PC110_g21899"/>
<gene>
    <name evidence="7" type="ORF">PC117_g26417</name>
    <name evidence="8" type="ORF">PC129_g23419</name>
</gene>
<dbReference type="EMBL" id="RCMK01002444">
    <property type="protein sequence ID" value="KAG2881220.1"/>
    <property type="molecule type" value="Genomic_DNA"/>
</dbReference>
<dbReference type="Proteomes" id="UP000760860">
    <property type="component" value="Unassembled WGS sequence"/>
</dbReference>
<comment type="function">
    <text evidence="5">Effector that suppresses plant defense responses during pathogen infection.</text>
</comment>